<reference evidence="3" key="1">
    <citation type="submission" date="2014-03" db="EMBL/GenBank/DDBJ databases">
        <authorList>
            <person name="Aksoy S."/>
            <person name="Warren W."/>
            <person name="Wilson R.K."/>
        </authorList>
    </citation>
    <scope>NUCLEOTIDE SEQUENCE [LARGE SCALE GENOMIC DNA]</scope>
    <source>
        <strain evidence="3">IAEA</strain>
    </source>
</reference>
<evidence type="ECO:0000313" key="3">
    <source>
        <dbReference type="Proteomes" id="UP000092445"/>
    </source>
</evidence>
<dbReference type="Proteomes" id="UP000092445">
    <property type="component" value="Unassembled WGS sequence"/>
</dbReference>
<proteinExistence type="predicted"/>
<sequence length="159" mass="18572">MDTTPQLYNLLFLFVIFVYYISKKRLHMLIQLTQSFHDYSKPVECVCAIVSVVRMQLPHMRELCEKIVMIFKLGLCLRQDRNRSGRNARQEYLDMDGQKYALIESAYTLWSMKRETFACRPPKRPKKSNRSQSEEQQVALVDIVAGGSFFVQFSTNSAD</sequence>
<keyword evidence="1" id="KW-0812">Transmembrane</keyword>
<keyword evidence="1" id="KW-0472">Membrane</keyword>
<evidence type="ECO:0000313" key="2">
    <source>
        <dbReference type="EnsemblMetazoa" id="GPAI015591-PA"/>
    </source>
</evidence>
<evidence type="ECO:0000256" key="1">
    <source>
        <dbReference type="SAM" id="Phobius"/>
    </source>
</evidence>
<keyword evidence="3" id="KW-1185">Reference proteome</keyword>
<dbReference type="EnsemblMetazoa" id="GPAI015591-RA">
    <property type="protein sequence ID" value="GPAI015591-PA"/>
    <property type="gene ID" value="GPAI015591"/>
</dbReference>
<feature type="transmembrane region" description="Helical" evidence="1">
    <location>
        <begin position="6"/>
        <end position="22"/>
    </location>
</feature>
<organism evidence="2 3">
    <name type="scientific">Glossina pallidipes</name>
    <name type="common">Tsetse fly</name>
    <dbReference type="NCBI Taxonomy" id="7398"/>
    <lineage>
        <taxon>Eukaryota</taxon>
        <taxon>Metazoa</taxon>
        <taxon>Ecdysozoa</taxon>
        <taxon>Arthropoda</taxon>
        <taxon>Hexapoda</taxon>
        <taxon>Insecta</taxon>
        <taxon>Pterygota</taxon>
        <taxon>Neoptera</taxon>
        <taxon>Endopterygota</taxon>
        <taxon>Diptera</taxon>
        <taxon>Brachycera</taxon>
        <taxon>Muscomorpha</taxon>
        <taxon>Hippoboscoidea</taxon>
        <taxon>Glossinidae</taxon>
        <taxon>Glossina</taxon>
    </lineage>
</organism>
<keyword evidence="1" id="KW-1133">Transmembrane helix</keyword>
<dbReference type="VEuPathDB" id="VectorBase:GPAI015591"/>
<reference evidence="2" key="2">
    <citation type="submission" date="2020-05" db="UniProtKB">
        <authorList>
            <consortium name="EnsemblMetazoa"/>
        </authorList>
    </citation>
    <scope>IDENTIFICATION</scope>
    <source>
        <strain evidence="2">IAEA</strain>
    </source>
</reference>
<protein>
    <submittedName>
        <fullName evidence="2">Uncharacterized protein</fullName>
    </submittedName>
</protein>
<accession>A0A1A9ZIF3</accession>
<dbReference type="AlphaFoldDB" id="A0A1A9ZIF3"/>
<name>A0A1A9ZIF3_GLOPL</name>